<evidence type="ECO:0000259" key="4">
    <source>
        <dbReference type="Pfam" id="PF13339"/>
    </source>
</evidence>
<dbReference type="GO" id="GO:0005730">
    <property type="term" value="C:nucleolus"/>
    <property type="evidence" value="ECO:0007669"/>
    <property type="project" value="TreeGrafter"/>
</dbReference>
<dbReference type="EMBL" id="LIAE01007184">
    <property type="protein sequence ID" value="PAV81304.1"/>
    <property type="molecule type" value="Genomic_DNA"/>
</dbReference>
<dbReference type="Pfam" id="PF08164">
    <property type="entry name" value="TRAUB"/>
    <property type="match status" value="1"/>
</dbReference>
<feature type="domain" description="AATF leucine zipper-containing" evidence="4">
    <location>
        <begin position="203"/>
        <end position="374"/>
    </location>
</feature>
<name>A0A2A2L575_9BILA</name>
<keyword evidence="6" id="KW-1185">Reference proteome</keyword>
<protein>
    <recommendedName>
        <fullName evidence="7">Protein AATF</fullName>
    </recommendedName>
</protein>
<dbReference type="PANTHER" id="PTHR15565:SF0">
    <property type="entry name" value="PROTEIN AATF"/>
    <property type="match status" value="1"/>
</dbReference>
<sequence>MMIVRSSDPEASKLKDWEKMSLLEQLASLSEPAPALPDLEDTGEGTNLVPKSAVDEDEALLNSTSSRRRILKPAILDEDEKYGGERVDRSKFFESNSEMTGLADGGSDNAKSDSENEDEEGLESDSDEDSESGQEEIEDGTESDGNEDENDEDLSMEGEEDFESGSEQNSGDEQDIDERQVEKKEESSKIQMTSNPDQEKEQKKAKSVQEQQRIWEQLLYSNIKNHSLLKFANQLPRGQLEQDLRKQATPSAKENSKKLIKNLNALVAVLMECQEELLDGAAMTKSCLDKGTVQDSDDEEIPSSDDENDDVDEEGASEDDEGDYGSDEEGEESDEAEKPQNSGKKVAESEKKLTEIDEAIDKLRKSTLSKWHSRTKMITAKSSTKDFSVFEGEIHKQLDNILSDKGRLLKKTQTKKCEGDRIGADPEADQDVEIFDDTDFYQILLKEFIEKKTSNSSNDAVAMSRNFIDMKELQARRSKKKHYEYAASKDKRIKYVPIPKLISFHPAQPEQVEWTHESRNELFKSLFT</sequence>
<feature type="domain" description="Apoptosis-antagonizing transcription factor C-terminal" evidence="3">
    <location>
        <begin position="441"/>
        <end position="527"/>
    </location>
</feature>
<feature type="region of interest" description="Disordered" evidence="2">
    <location>
        <begin position="290"/>
        <end position="351"/>
    </location>
</feature>
<comment type="similarity">
    <text evidence="1">Belongs to the AATF family.</text>
</comment>
<evidence type="ECO:0008006" key="7">
    <source>
        <dbReference type="Google" id="ProtNLM"/>
    </source>
</evidence>
<organism evidence="5 6">
    <name type="scientific">Diploscapter pachys</name>
    <dbReference type="NCBI Taxonomy" id="2018661"/>
    <lineage>
        <taxon>Eukaryota</taxon>
        <taxon>Metazoa</taxon>
        <taxon>Ecdysozoa</taxon>
        <taxon>Nematoda</taxon>
        <taxon>Chromadorea</taxon>
        <taxon>Rhabditida</taxon>
        <taxon>Rhabditina</taxon>
        <taxon>Rhabditomorpha</taxon>
        <taxon>Rhabditoidea</taxon>
        <taxon>Rhabditidae</taxon>
        <taxon>Diploscapter</taxon>
    </lineage>
</organism>
<dbReference type="InterPro" id="IPR025160">
    <property type="entry name" value="AATF"/>
</dbReference>
<proteinExistence type="inferred from homology"/>
<evidence type="ECO:0000256" key="2">
    <source>
        <dbReference type="SAM" id="MobiDB-lite"/>
    </source>
</evidence>
<feature type="compositionally biased region" description="Acidic residues" evidence="2">
    <location>
        <begin position="115"/>
        <end position="176"/>
    </location>
</feature>
<gene>
    <name evidence="5" type="ORF">WR25_09310</name>
</gene>
<feature type="compositionally biased region" description="Basic and acidic residues" evidence="2">
    <location>
        <begin position="177"/>
        <end position="188"/>
    </location>
</feature>
<evidence type="ECO:0000313" key="6">
    <source>
        <dbReference type="Proteomes" id="UP000218231"/>
    </source>
</evidence>
<evidence type="ECO:0000256" key="1">
    <source>
        <dbReference type="ARBA" id="ARBA00008966"/>
    </source>
</evidence>
<feature type="region of interest" description="Disordered" evidence="2">
    <location>
        <begin position="28"/>
        <end position="209"/>
    </location>
</feature>
<dbReference type="Pfam" id="PF13339">
    <property type="entry name" value="AATF-Che1"/>
    <property type="match status" value="1"/>
</dbReference>
<accession>A0A2A2L575</accession>
<dbReference type="AlphaFoldDB" id="A0A2A2L575"/>
<feature type="compositionally biased region" description="Basic and acidic residues" evidence="2">
    <location>
        <begin position="81"/>
        <end position="92"/>
    </location>
</feature>
<evidence type="ECO:0000259" key="3">
    <source>
        <dbReference type="Pfam" id="PF08164"/>
    </source>
</evidence>
<dbReference type="InterPro" id="IPR012617">
    <property type="entry name" value="AATF_C"/>
</dbReference>
<dbReference type="PANTHER" id="PTHR15565">
    <property type="entry name" value="AATF PROTEIN APOPTOSIS ANTAGONIZING TRANSCRIPTION FACTOR"/>
    <property type="match status" value="1"/>
</dbReference>
<reference evidence="5 6" key="1">
    <citation type="journal article" date="2017" name="Curr. Biol.">
        <title>Genome architecture and evolution of a unichromosomal asexual nematode.</title>
        <authorList>
            <person name="Fradin H."/>
            <person name="Zegar C."/>
            <person name="Gutwein M."/>
            <person name="Lucas J."/>
            <person name="Kovtun M."/>
            <person name="Corcoran D."/>
            <person name="Baugh L.R."/>
            <person name="Kiontke K."/>
            <person name="Gunsalus K."/>
            <person name="Fitch D.H."/>
            <person name="Piano F."/>
        </authorList>
    </citation>
    <scope>NUCLEOTIDE SEQUENCE [LARGE SCALE GENOMIC DNA]</scope>
    <source>
        <strain evidence="5">PF1309</strain>
    </source>
</reference>
<comment type="caution">
    <text evidence="5">The sequence shown here is derived from an EMBL/GenBank/DDBJ whole genome shotgun (WGS) entry which is preliminary data.</text>
</comment>
<evidence type="ECO:0000313" key="5">
    <source>
        <dbReference type="EMBL" id="PAV81304.1"/>
    </source>
</evidence>
<dbReference type="GO" id="GO:0006357">
    <property type="term" value="P:regulation of transcription by RNA polymerase II"/>
    <property type="evidence" value="ECO:0007669"/>
    <property type="project" value="TreeGrafter"/>
</dbReference>
<dbReference type="Proteomes" id="UP000218231">
    <property type="component" value="Unassembled WGS sequence"/>
</dbReference>
<dbReference type="STRING" id="2018661.A0A2A2L575"/>
<dbReference type="OrthoDB" id="5783963at2759"/>
<feature type="compositionally biased region" description="Acidic residues" evidence="2">
    <location>
        <begin position="295"/>
        <end position="335"/>
    </location>
</feature>
<dbReference type="InterPro" id="IPR039223">
    <property type="entry name" value="AATF/Bfr2"/>
</dbReference>